<dbReference type="AlphaFoldDB" id="A0A7H0H3I5"/>
<keyword evidence="3" id="KW-0804">Transcription</keyword>
<evidence type="ECO:0000256" key="1">
    <source>
        <dbReference type="ARBA" id="ARBA00023015"/>
    </source>
</evidence>
<evidence type="ECO:0000313" key="7">
    <source>
        <dbReference type="Proteomes" id="UP000516117"/>
    </source>
</evidence>
<dbReference type="RefSeq" id="WP_187720237.1">
    <property type="nucleotide sequence ID" value="NZ_BAABBL010000007.1"/>
</dbReference>
<dbReference type="PANTHER" id="PTHR30146">
    <property type="entry name" value="LACI-RELATED TRANSCRIPTIONAL REPRESSOR"/>
    <property type="match status" value="1"/>
</dbReference>
<dbReference type="InterPro" id="IPR010982">
    <property type="entry name" value="Lambda_DNA-bd_dom_sf"/>
</dbReference>
<evidence type="ECO:0000259" key="5">
    <source>
        <dbReference type="PROSITE" id="PS50932"/>
    </source>
</evidence>
<dbReference type="CDD" id="cd01392">
    <property type="entry name" value="HTH_LacI"/>
    <property type="match status" value="1"/>
</dbReference>
<dbReference type="PROSITE" id="PS50932">
    <property type="entry name" value="HTH_LACI_2"/>
    <property type="match status" value="1"/>
</dbReference>
<proteinExistence type="predicted"/>
<dbReference type="Pfam" id="PF00356">
    <property type="entry name" value="LacI"/>
    <property type="match status" value="1"/>
</dbReference>
<keyword evidence="1" id="KW-0805">Transcription regulation</keyword>
<dbReference type="Pfam" id="PF13377">
    <property type="entry name" value="Peripla_BP_3"/>
    <property type="match status" value="1"/>
</dbReference>
<keyword evidence="7" id="KW-1185">Reference proteome</keyword>
<dbReference type="KEGG" id="tdf:H9L22_12640"/>
<dbReference type="InterPro" id="IPR028082">
    <property type="entry name" value="Peripla_BP_I"/>
</dbReference>
<dbReference type="InterPro" id="IPR046335">
    <property type="entry name" value="LacI/GalR-like_sensor"/>
</dbReference>
<evidence type="ECO:0000313" key="6">
    <source>
        <dbReference type="EMBL" id="QNP55101.1"/>
    </source>
</evidence>
<dbReference type="PANTHER" id="PTHR30146:SF109">
    <property type="entry name" value="HTH-TYPE TRANSCRIPTIONAL REGULATOR GALS"/>
    <property type="match status" value="1"/>
</dbReference>
<name>A0A7H0H3I5_9ACTN</name>
<dbReference type="GO" id="GO:0003700">
    <property type="term" value="F:DNA-binding transcription factor activity"/>
    <property type="evidence" value="ECO:0007669"/>
    <property type="project" value="TreeGrafter"/>
</dbReference>
<dbReference type="SUPFAM" id="SSF53822">
    <property type="entry name" value="Periplasmic binding protein-like I"/>
    <property type="match status" value="1"/>
</dbReference>
<feature type="compositionally biased region" description="Basic and acidic residues" evidence="4">
    <location>
        <begin position="330"/>
        <end position="341"/>
    </location>
</feature>
<dbReference type="CDD" id="cd06267">
    <property type="entry name" value="PBP1_LacI_sugar_binding-like"/>
    <property type="match status" value="1"/>
</dbReference>
<evidence type="ECO:0000256" key="2">
    <source>
        <dbReference type="ARBA" id="ARBA00023125"/>
    </source>
</evidence>
<feature type="region of interest" description="Disordered" evidence="4">
    <location>
        <begin position="318"/>
        <end position="341"/>
    </location>
</feature>
<feature type="domain" description="HTH lacI-type" evidence="5">
    <location>
        <begin position="5"/>
        <end position="58"/>
    </location>
</feature>
<dbReference type="InterPro" id="IPR000843">
    <property type="entry name" value="HTH_LacI"/>
</dbReference>
<dbReference type="GO" id="GO:0000976">
    <property type="term" value="F:transcription cis-regulatory region binding"/>
    <property type="evidence" value="ECO:0007669"/>
    <property type="project" value="TreeGrafter"/>
</dbReference>
<reference evidence="6 7" key="1">
    <citation type="submission" date="2020-08" db="EMBL/GenBank/DDBJ databases">
        <title>Genome sequence of Tessaracoccus defluvii JCM 17540T.</title>
        <authorList>
            <person name="Hyun D.-W."/>
            <person name="Bae J.-W."/>
        </authorList>
    </citation>
    <scope>NUCLEOTIDE SEQUENCE [LARGE SCALE GENOMIC DNA]</scope>
    <source>
        <strain evidence="6 7">JCM 17540</strain>
    </source>
</reference>
<organism evidence="6 7">
    <name type="scientific">Tessaracoccus defluvii</name>
    <dbReference type="NCBI Taxonomy" id="1285901"/>
    <lineage>
        <taxon>Bacteria</taxon>
        <taxon>Bacillati</taxon>
        <taxon>Actinomycetota</taxon>
        <taxon>Actinomycetes</taxon>
        <taxon>Propionibacteriales</taxon>
        <taxon>Propionibacteriaceae</taxon>
        <taxon>Tessaracoccus</taxon>
    </lineage>
</organism>
<dbReference type="EMBL" id="CP060789">
    <property type="protein sequence ID" value="QNP55101.1"/>
    <property type="molecule type" value="Genomic_DNA"/>
</dbReference>
<dbReference type="Gene3D" id="1.10.260.40">
    <property type="entry name" value="lambda repressor-like DNA-binding domains"/>
    <property type="match status" value="1"/>
</dbReference>
<dbReference type="Gene3D" id="3.40.50.2300">
    <property type="match status" value="2"/>
</dbReference>
<gene>
    <name evidence="6" type="ORF">H9L22_12640</name>
</gene>
<dbReference type="SUPFAM" id="SSF47413">
    <property type="entry name" value="lambda repressor-like DNA-binding domains"/>
    <property type="match status" value="1"/>
</dbReference>
<protein>
    <submittedName>
        <fullName evidence="6">LacI family DNA-binding transcriptional regulator</fullName>
    </submittedName>
</protein>
<evidence type="ECO:0000256" key="4">
    <source>
        <dbReference type="SAM" id="MobiDB-lite"/>
    </source>
</evidence>
<sequence length="341" mass="35331">MSSRVTLHEVAKRAGVSLGSTSRALHGTGASPDMVERVRAAAAELGYRPNAAGRQLRLQRTHLIEFAVADIGNPVYVEMLSAIHGVLSPHGYRIVVSSIGDAAASAARVLSSLDDGHVDGVIISPLRVDAQFIELLTATQVPVVAIGRSLRAHGIETVSTDSASGIGLAVTHLVDAGCRSLAFLNGPTDTTPGEHRQRGYDTAVAAPGFQAASFGTQVADDFTVAAGVEAAHALLDRAVAAGVRLDAVVAANDLLAIGVVRAARERGLSVPDDLAVTGMDDTEIGRMVQPALTSVSLGTTRRGQLAAELMLARLGESPEPPQLATVGPELKVRESSVRSEL</sequence>
<dbReference type="Proteomes" id="UP000516117">
    <property type="component" value="Chromosome"/>
</dbReference>
<keyword evidence="2 6" id="KW-0238">DNA-binding</keyword>
<accession>A0A7H0H3I5</accession>
<evidence type="ECO:0000256" key="3">
    <source>
        <dbReference type="ARBA" id="ARBA00023163"/>
    </source>
</evidence>
<dbReference type="SMART" id="SM00354">
    <property type="entry name" value="HTH_LACI"/>
    <property type="match status" value="1"/>
</dbReference>